<organism evidence="1 2">
    <name type="scientific">Cardiocondyla obscurior</name>
    <dbReference type="NCBI Taxonomy" id="286306"/>
    <lineage>
        <taxon>Eukaryota</taxon>
        <taxon>Metazoa</taxon>
        <taxon>Ecdysozoa</taxon>
        <taxon>Arthropoda</taxon>
        <taxon>Hexapoda</taxon>
        <taxon>Insecta</taxon>
        <taxon>Pterygota</taxon>
        <taxon>Neoptera</taxon>
        <taxon>Endopterygota</taxon>
        <taxon>Hymenoptera</taxon>
        <taxon>Apocrita</taxon>
        <taxon>Aculeata</taxon>
        <taxon>Formicoidea</taxon>
        <taxon>Formicidae</taxon>
        <taxon>Myrmicinae</taxon>
        <taxon>Cardiocondyla</taxon>
    </lineage>
</organism>
<name>A0AAW2FIT9_9HYME</name>
<protein>
    <submittedName>
        <fullName evidence="1">Uncharacterized protein</fullName>
    </submittedName>
</protein>
<sequence length="121" mass="14157">MCVEFTLHVGLLHVPNIYIYMYMYIHNLHVYICTYIYWHNVNIFIIPFLIRLRLTFPFTFLSWSKNPCMKETAITREHPYGVLVGFHPRSAMIYGISKLNASESNAISHTLQVSVTEIGIM</sequence>
<reference evidence="1 2" key="1">
    <citation type="submission" date="2023-03" db="EMBL/GenBank/DDBJ databases">
        <title>High recombination rates correlate with genetic variation in Cardiocondyla obscurior ants.</title>
        <authorList>
            <person name="Errbii M."/>
        </authorList>
    </citation>
    <scope>NUCLEOTIDE SEQUENCE [LARGE SCALE GENOMIC DNA]</scope>
    <source>
        <strain evidence="1">Alpha-2009</strain>
        <tissue evidence="1">Whole body</tissue>
    </source>
</reference>
<dbReference type="AlphaFoldDB" id="A0AAW2FIT9"/>
<keyword evidence="2" id="KW-1185">Reference proteome</keyword>
<gene>
    <name evidence="1" type="ORF">PUN28_010632</name>
</gene>
<evidence type="ECO:0000313" key="2">
    <source>
        <dbReference type="Proteomes" id="UP001430953"/>
    </source>
</evidence>
<evidence type="ECO:0000313" key="1">
    <source>
        <dbReference type="EMBL" id="KAL0115160.1"/>
    </source>
</evidence>
<comment type="caution">
    <text evidence="1">The sequence shown here is derived from an EMBL/GenBank/DDBJ whole genome shotgun (WGS) entry which is preliminary data.</text>
</comment>
<accession>A0AAW2FIT9</accession>
<dbReference type="EMBL" id="JADYXP020000010">
    <property type="protein sequence ID" value="KAL0115160.1"/>
    <property type="molecule type" value="Genomic_DNA"/>
</dbReference>
<proteinExistence type="predicted"/>
<dbReference type="Proteomes" id="UP001430953">
    <property type="component" value="Unassembled WGS sequence"/>
</dbReference>